<protein>
    <submittedName>
        <fullName evidence="2">Uncharacterized protein</fullName>
    </submittedName>
</protein>
<sequence>MSTCRLSAVSSTAEDNSTSNELDDMQKVIALLQMGLAALQKDIESAEEKSVLRSIASNIQAYQGYRSTQEAS</sequence>
<proteinExistence type="predicted"/>
<dbReference type="EMBL" id="JAHQIW010003733">
    <property type="protein sequence ID" value="KAJ1359918.1"/>
    <property type="molecule type" value="Genomic_DNA"/>
</dbReference>
<name>A0AAD5MNG7_PARTN</name>
<gene>
    <name evidence="2" type="ORF">KIN20_018746</name>
</gene>
<feature type="region of interest" description="Disordered" evidence="1">
    <location>
        <begin position="1"/>
        <end position="20"/>
    </location>
</feature>
<evidence type="ECO:0000313" key="3">
    <source>
        <dbReference type="Proteomes" id="UP001196413"/>
    </source>
</evidence>
<evidence type="ECO:0000313" key="2">
    <source>
        <dbReference type="EMBL" id="KAJ1359918.1"/>
    </source>
</evidence>
<dbReference type="Proteomes" id="UP001196413">
    <property type="component" value="Unassembled WGS sequence"/>
</dbReference>
<accession>A0AAD5MNG7</accession>
<evidence type="ECO:0000256" key="1">
    <source>
        <dbReference type="SAM" id="MobiDB-lite"/>
    </source>
</evidence>
<comment type="caution">
    <text evidence="2">The sequence shown here is derived from an EMBL/GenBank/DDBJ whole genome shotgun (WGS) entry which is preliminary data.</text>
</comment>
<keyword evidence="3" id="KW-1185">Reference proteome</keyword>
<organism evidence="2 3">
    <name type="scientific">Parelaphostrongylus tenuis</name>
    <name type="common">Meningeal worm</name>
    <dbReference type="NCBI Taxonomy" id="148309"/>
    <lineage>
        <taxon>Eukaryota</taxon>
        <taxon>Metazoa</taxon>
        <taxon>Ecdysozoa</taxon>
        <taxon>Nematoda</taxon>
        <taxon>Chromadorea</taxon>
        <taxon>Rhabditida</taxon>
        <taxon>Rhabditina</taxon>
        <taxon>Rhabditomorpha</taxon>
        <taxon>Strongyloidea</taxon>
        <taxon>Metastrongylidae</taxon>
        <taxon>Parelaphostrongylus</taxon>
    </lineage>
</organism>
<reference evidence="2" key="1">
    <citation type="submission" date="2021-06" db="EMBL/GenBank/DDBJ databases">
        <title>Parelaphostrongylus tenuis whole genome reference sequence.</title>
        <authorList>
            <person name="Garwood T.J."/>
            <person name="Larsen P.A."/>
            <person name="Fountain-Jones N.M."/>
            <person name="Garbe J.R."/>
            <person name="Macchietto M.G."/>
            <person name="Kania S.A."/>
            <person name="Gerhold R.W."/>
            <person name="Richards J.E."/>
            <person name="Wolf T.M."/>
        </authorList>
    </citation>
    <scope>NUCLEOTIDE SEQUENCE</scope>
    <source>
        <strain evidence="2">MNPRO001-30</strain>
        <tissue evidence="2">Meninges</tissue>
    </source>
</reference>
<dbReference type="AlphaFoldDB" id="A0AAD5MNG7"/>